<evidence type="ECO:0000256" key="4">
    <source>
        <dbReference type="ARBA" id="ARBA00022737"/>
    </source>
</evidence>
<keyword evidence="10" id="KW-1185">Reference proteome</keyword>
<comment type="caution">
    <text evidence="6">Lacks conserved residue(s) required for the propagation of feature annotation.</text>
</comment>
<gene>
    <name evidence="9" type="ORF">NEMVEDRAFT_v1g245953</name>
</gene>
<reference evidence="9 10" key="1">
    <citation type="journal article" date="2007" name="Science">
        <title>Sea anemone genome reveals ancestral eumetazoan gene repertoire and genomic organization.</title>
        <authorList>
            <person name="Putnam N.H."/>
            <person name="Srivastava M."/>
            <person name="Hellsten U."/>
            <person name="Dirks B."/>
            <person name="Chapman J."/>
            <person name="Salamov A."/>
            <person name="Terry A."/>
            <person name="Shapiro H."/>
            <person name="Lindquist E."/>
            <person name="Kapitonov V.V."/>
            <person name="Jurka J."/>
            <person name="Genikhovich G."/>
            <person name="Grigoriev I.V."/>
            <person name="Lucas S.M."/>
            <person name="Steele R.E."/>
            <person name="Finnerty J.R."/>
            <person name="Technau U."/>
            <person name="Martindale M.Q."/>
            <person name="Rokhsar D.S."/>
        </authorList>
    </citation>
    <scope>NUCLEOTIDE SEQUENCE [LARGE SCALE GENOMIC DNA]</scope>
    <source>
        <strain evidence="10">CH2 X CH6</strain>
    </source>
</reference>
<dbReference type="FunFam" id="2.10.25.10:FF:001525">
    <property type="entry name" value="Predicted protein"/>
    <property type="match status" value="1"/>
</dbReference>
<keyword evidence="2 6" id="KW-0245">EGF-like domain</keyword>
<proteinExistence type="inferred from homology"/>
<sequence length="410" mass="40892">MVWMRKSMYLETKEPTTTEKYNYGKGDKHRRNRSPCEDSPCKNGDCVTIYHEPFFHCACPAGFTGQTCSADVAECGGRSHGCHANASCINIPGSYRCACKDGFTGDGKTCFIIVNQFDNMGHSGRSGLIQTFRVPKTGLYRIEAGGASGGTHCPSYGDQPGTYYGGKGAIVSGIFTLINGTELKIVVGLRGGDSVEVQDGQSTTMTAAQLGKSVEDNAGTGGGGGSFVYTSDRRLLVIAGGGGGASNGYNGVDGQSGENGYRSSGTNYGQSRAGGTGGNPGECNSAGSSYHGGVGAGWDGTGCTRLGPEHGERGGSIEKGWVGGRAGGMNSGYNGGPAPGAVGGFGGGGGGSEDNGASGGGGGYSGGGSGTHSGQAGGGGGSYCGGSSCSAVTGGNSKEYGFLKITYLGV</sequence>
<feature type="region of interest" description="Disordered" evidence="7">
    <location>
        <begin position="344"/>
        <end position="363"/>
    </location>
</feature>
<feature type="region of interest" description="Disordered" evidence="7">
    <location>
        <begin position="249"/>
        <end position="280"/>
    </location>
</feature>
<accession>A7SKZ4</accession>
<comment type="similarity">
    <text evidence="1">Belongs to the EGF domain peptide family.</text>
</comment>
<evidence type="ECO:0000259" key="8">
    <source>
        <dbReference type="PROSITE" id="PS50026"/>
    </source>
</evidence>
<name>A7SKZ4_NEMVE</name>
<keyword evidence="3" id="KW-0732">Signal</keyword>
<dbReference type="SMART" id="SM00181">
    <property type="entry name" value="EGF"/>
    <property type="match status" value="2"/>
</dbReference>
<dbReference type="SUPFAM" id="SSF57196">
    <property type="entry name" value="EGF/Laminin"/>
    <property type="match status" value="2"/>
</dbReference>
<feature type="disulfide bond" evidence="6">
    <location>
        <begin position="36"/>
        <end position="46"/>
    </location>
</feature>
<dbReference type="OMA" id="CATTCAG"/>
<dbReference type="SMART" id="SM00179">
    <property type="entry name" value="EGF_CA"/>
    <property type="match status" value="2"/>
</dbReference>
<feature type="disulfide bond" evidence="6">
    <location>
        <begin position="59"/>
        <end position="68"/>
    </location>
</feature>
<evidence type="ECO:0000256" key="3">
    <source>
        <dbReference type="ARBA" id="ARBA00022729"/>
    </source>
</evidence>
<dbReference type="PROSITE" id="PS00022">
    <property type="entry name" value="EGF_1"/>
    <property type="match status" value="1"/>
</dbReference>
<evidence type="ECO:0000256" key="6">
    <source>
        <dbReference type="PROSITE-ProRule" id="PRU00076"/>
    </source>
</evidence>
<dbReference type="GO" id="GO:0005509">
    <property type="term" value="F:calcium ion binding"/>
    <property type="evidence" value="ECO:0007669"/>
    <property type="project" value="InterPro"/>
</dbReference>
<dbReference type="CDD" id="cd00054">
    <property type="entry name" value="EGF_CA"/>
    <property type="match status" value="1"/>
</dbReference>
<dbReference type="InterPro" id="IPR000742">
    <property type="entry name" value="EGF"/>
</dbReference>
<dbReference type="Proteomes" id="UP000001593">
    <property type="component" value="Unassembled WGS sequence"/>
</dbReference>
<evidence type="ECO:0000256" key="2">
    <source>
        <dbReference type="ARBA" id="ARBA00022536"/>
    </source>
</evidence>
<dbReference type="PANTHER" id="PTHR31535">
    <property type="match status" value="1"/>
</dbReference>
<dbReference type="PROSITE" id="PS01186">
    <property type="entry name" value="EGF_2"/>
    <property type="match status" value="2"/>
</dbReference>
<feature type="compositionally biased region" description="Polar residues" evidence="7">
    <location>
        <begin position="256"/>
        <end position="270"/>
    </location>
</feature>
<organism evidence="9 10">
    <name type="scientific">Nematostella vectensis</name>
    <name type="common">Starlet sea anemone</name>
    <dbReference type="NCBI Taxonomy" id="45351"/>
    <lineage>
        <taxon>Eukaryota</taxon>
        <taxon>Metazoa</taxon>
        <taxon>Cnidaria</taxon>
        <taxon>Anthozoa</taxon>
        <taxon>Hexacorallia</taxon>
        <taxon>Actiniaria</taxon>
        <taxon>Edwardsiidae</taxon>
        <taxon>Nematostella</taxon>
    </lineage>
</organism>
<dbReference type="PANTHER" id="PTHR31535:SF3">
    <property type="entry name" value="REGULATORY PROTEIN ZESTE"/>
    <property type="match status" value="1"/>
</dbReference>
<evidence type="ECO:0000313" key="10">
    <source>
        <dbReference type="Proteomes" id="UP000001593"/>
    </source>
</evidence>
<dbReference type="PROSITE" id="PS00010">
    <property type="entry name" value="ASX_HYDROXYL"/>
    <property type="match status" value="1"/>
</dbReference>
<dbReference type="Gene3D" id="2.10.25.10">
    <property type="entry name" value="Laminin"/>
    <property type="match status" value="2"/>
</dbReference>
<evidence type="ECO:0000256" key="7">
    <source>
        <dbReference type="SAM" id="MobiDB-lite"/>
    </source>
</evidence>
<protein>
    <recommendedName>
        <fullName evidence="8">EGF-like domain-containing protein</fullName>
    </recommendedName>
</protein>
<keyword evidence="4" id="KW-0677">Repeat</keyword>
<dbReference type="PROSITE" id="PS50026">
    <property type="entry name" value="EGF_3"/>
    <property type="match status" value="2"/>
</dbReference>
<dbReference type="AlphaFoldDB" id="A7SKZ4"/>
<dbReference type="eggNOG" id="KOG4292">
    <property type="taxonomic scope" value="Eukaryota"/>
</dbReference>
<feature type="domain" description="EGF-like" evidence="8">
    <location>
        <begin position="71"/>
        <end position="111"/>
    </location>
</feature>
<keyword evidence="5 6" id="KW-1015">Disulfide bond</keyword>
<dbReference type="Pfam" id="PF12947">
    <property type="entry name" value="EGF_3"/>
    <property type="match status" value="1"/>
</dbReference>
<feature type="domain" description="EGF-like" evidence="8">
    <location>
        <begin position="32"/>
        <end position="69"/>
    </location>
</feature>
<dbReference type="InterPro" id="IPR001881">
    <property type="entry name" value="EGF-like_Ca-bd_dom"/>
</dbReference>
<dbReference type="STRING" id="45351.A7SKZ4"/>
<dbReference type="InterPro" id="IPR024731">
    <property type="entry name" value="NELL2-like_EGF"/>
</dbReference>
<evidence type="ECO:0000256" key="1">
    <source>
        <dbReference type="ARBA" id="ARBA00006373"/>
    </source>
</evidence>
<dbReference type="HOGENOM" id="CLU_671384_0_0_1"/>
<evidence type="ECO:0000256" key="5">
    <source>
        <dbReference type="ARBA" id="ARBA00023157"/>
    </source>
</evidence>
<dbReference type="InParanoid" id="A7SKZ4"/>
<dbReference type="FunFam" id="2.10.25.10:FF:000038">
    <property type="entry name" value="Fibrillin 2"/>
    <property type="match status" value="1"/>
</dbReference>
<dbReference type="EMBL" id="DS469693">
    <property type="protein sequence ID" value="EDO35619.1"/>
    <property type="molecule type" value="Genomic_DNA"/>
</dbReference>
<dbReference type="InterPro" id="IPR000152">
    <property type="entry name" value="EGF-type_Asp/Asn_hydroxyl_site"/>
</dbReference>
<evidence type="ECO:0000313" key="9">
    <source>
        <dbReference type="EMBL" id="EDO35619.1"/>
    </source>
</evidence>